<name>A0A834ICI3_RHYFE</name>
<feature type="coiled-coil region" evidence="1">
    <location>
        <begin position="132"/>
        <end position="159"/>
    </location>
</feature>
<organism evidence="2 3">
    <name type="scientific">Rhynchophorus ferrugineus</name>
    <name type="common">Red palm weevil</name>
    <name type="synonym">Curculio ferrugineus</name>
    <dbReference type="NCBI Taxonomy" id="354439"/>
    <lineage>
        <taxon>Eukaryota</taxon>
        <taxon>Metazoa</taxon>
        <taxon>Ecdysozoa</taxon>
        <taxon>Arthropoda</taxon>
        <taxon>Hexapoda</taxon>
        <taxon>Insecta</taxon>
        <taxon>Pterygota</taxon>
        <taxon>Neoptera</taxon>
        <taxon>Endopterygota</taxon>
        <taxon>Coleoptera</taxon>
        <taxon>Polyphaga</taxon>
        <taxon>Cucujiformia</taxon>
        <taxon>Curculionidae</taxon>
        <taxon>Dryophthorinae</taxon>
        <taxon>Rhynchophorus</taxon>
    </lineage>
</organism>
<feature type="coiled-coil region" evidence="1">
    <location>
        <begin position="7"/>
        <end position="41"/>
    </location>
</feature>
<reference evidence="2" key="1">
    <citation type="submission" date="2020-08" db="EMBL/GenBank/DDBJ databases">
        <title>Genome sequencing and assembly of the red palm weevil Rhynchophorus ferrugineus.</title>
        <authorList>
            <person name="Dias G.B."/>
            <person name="Bergman C.M."/>
            <person name="Manee M."/>
        </authorList>
    </citation>
    <scope>NUCLEOTIDE SEQUENCE</scope>
    <source>
        <strain evidence="2">AA-2017</strain>
        <tissue evidence="2">Whole larva</tissue>
    </source>
</reference>
<evidence type="ECO:0000313" key="3">
    <source>
        <dbReference type="Proteomes" id="UP000625711"/>
    </source>
</evidence>
<sequence length="589" mass="69163">MEDEINIIQIETSLQNYDRIIKQLNEELHKLQYDHNHLKIEFNAILEENKALSLRISELLKSKCNSENVVEANEQSINNLKEQIAELLTEKKTVMRLWQNSVKTVEKLEDQLQLFHAETERFIPKPELDKILISYEQKLRQMEQTLHCTKEKLHESLKNTLEEQDTRGIKFEKCLENQSTAFKIIKNLETEILKLQSRLEYTVEQKTYLERSLKYKDDILQGMKHKNAEYWAKITEAVSVVDAALNEKDAALLRQHEIKVENENLLKRMDEMIRDYENKIEKEVLIVTRDFEKKQLMLLEDINRAQCDIKIKETELEECKKKCILLENDIKNIKLSSTDGNVLKLLELERKMETTFQSLVNSEKQNIQLAAEKQTMKNDIDQMASLYETNIKAKNTELESLKLKMERLEGELDECHKDIDKMTSKINKLNQEVLNKEAELKGSNRSIAIFRKPDAPPLYLTLRRFSLESRLCTYKEGSLLLLDLEIQLKDEYASKIKELTINYNKNVSDLQIQITHKNELIDRWKKESNSIITGLEKTVKHTKSQVQVLRQENKSVKQLYSKSLSKISNYKRFIEVISNDVGKLNVSTL</sequence>
<dbReference type="OrthoDB" id="551053at2759"/>
<dbReference type="GO" id="GO:0005814">
    <property type="term" value="C:centriole"/>
    <property type="evidence" value="ECO:0007669"/>
    <property type="project" value="TreeGrafter"/>
</dbReference>
<feature type="coiled-coil region" evidence="1">
    <location>
        <begin position="259"/>
        <end position="446"/>
    </location>
</feature>
<gene>
    <name evidence="2" type="ORF">GWI33_008782</name>
</gene>
<dbReference type="Proteomes" id="UP000625711">
    <property type="component" value="Unassembled WGS sequence"/>
</dbReference>
<keyword evidence="3" id="KW-1185">Reference proteome</keyword>
<accession>A0A834ICI3</accession>
<feature type="coiled-coil region" evidence="1">
    <location>
        <begin position="70"/>
        <end position="97"/>
    </location>
</feature>
<keyword evidence="1" id="KW-0175">Coiled coil</keyword>
<comment type="caution">
    <text evidence="2">The sequence shown here is derived from an EMBL/GenBank/DDBJ whole genome shotgun (WGS) entry which is preliminary data.</text>
</comment>
<dbReference type="EMBL" id="JAACXV010000406">
    <property type="protein sequence ID" value="KAF7278169.1"/>
    <property type="molecule type" value="Genomic_DNA"/>
</dbReference>
<evidence type="ECO:0000256" key="1">
    <source>
        <dbReference type="SAM" id="Coils"/>
    </source>
</evidence>
<dbReference type="PANTHER" id="PTHR35970:SF1">
    <property type="entry name" value="SODIUM CHANNEL AND CLATHRIN LINKER 1"/>
    <property type="match status" value="1"/>
</dbReference>
<dbReference type="PANTHER" id="PTHR35970">
    <property type="entry name" value="SODIUM CHANNEL AND CLATHRIN LINKER 1"/>
    <property type="match status" value="1"/>
</dbReference>
<dbReference type="InterPro" id="IPR038911">
    <property type="entry name" value="SCLT1"/>
</dbReference>
<dbReference type="GO" id="GO:0060271">
    <property type="term" value="P:cilium assembly"/>
    <property type="evidence" value="ECO:0007669"/>
    <property type="project" value="TreeGrafter"/>
</dbReference>
<evidence type="ECO:0000313" key="2">
    <source>
        <dbReference type="EMBL" id="KAF7278169.1"/>
    </source>
</evidence>
<proteinExistence type="predicted"/>
<dbReference type="GO" id="GO:0045162">
    <property type="term" value="P:clustering of voltage-gated sodium channels"/>
    <property type="evidence" value="ECO:0007669"/>
    <property type="project" value="InterPro"/>
</dbReference>
<dbReference type="AlphaFoldDB" id="A0A834ICI3"/>
<protein>
    <submittedName>
        <fullName evidence="2">Uncharacterized protein</fullName>
    </submittedName>
</protein>